<dbReference type="InterPro" id="IPR029787">
    <property type="entry name" value="Nucleotide_cyclase"/>
</dbReference>
<evidence type="ECO:0000256" key="5">
    <source>
        <dbReference type="SAM" id="SignalP"/>
    </source>
</evidence>
<dbReference type="PROSITE" id="PS50887">
    <property type="entry name" value="GGDEF"/>
    <property type="match status" value="1"/>
</dbReference>
<comment type="cofactor">
    <cofactor evidence="1">
        <name>Mg(2+)</name>
        <dbReference type="ChEBI" id="CHEBI:18420"/>
    </cofactor>
</comment>
<feature type="domain" description="GGDEF" evidence="6">
    <location>
        <begin position="453"/>
        <end position="586"/>
    </location>
</feature>
<dbReference type="PANTHER" id="PTHR45138">
    <property type="entry name" value="REGULATORY COMPONENTS OF SENSORY TRANSDUCTION SYSTEM"/>
    <property type="match status" value="1"/>
</dbReference>
<evidence type="ECO:0000256" key="2">
    <source>
        <dbReference type="ARBA" id="ARBA00012528"/>
    </source>
</evidence>
<feature type="transmembrane region" description="Helical" evidence="4">
    <location>
        <begin position="393"/>
        <end position="412"/>
    </location>
</feature>
<comment type="catalytic activity">
    <reaction evidence="3">
        <text>2 GTP = 3',3'-c-di-GMP + 2 diphosphate</text>
        <dbReference type="Rhea" id="RHEA:24898"/>
        <dbReference type="ChEBI" id="CHEBI:33019"/>
        <dbReference type="ChEBI" id="CHEBI:37565"/>
        <dbReference type="ChEBI" id="CHEBI:58805"/>
        <dbReference type="EC" id="2.7.7.65"/>
    </reaction>
</comment>
<dbReference type="SMART" id="SM00267">
    <property type="entry name" value="GGDEF"/>
    <property type="match status" value="1"/>
</dbReference>
<name>A0AA37VTW2_9GAMM</name>
<organism evidence="7 8">
    <name type="scientific">Paraferrimonas sedimenticola</name>
    <dbReference type="NCBI Taxonomy" id="375674"/>
    <lineage>
        <taxon>Bacteria</taxon>
        <taxon>Pseudomonadati</taxon>
        <taxon>Pseudomonadota</taxon>
        <taxon>Gammaproteobacteria</taxon>
        <taxon>Alteromonadales</taxon>
        <taxon>Ferrimonadaceae</taxon>
        <taxon>Paraferrimonas</taxon>
    </lineage>
</organism>
<dbReference type="Gene3D" id="3.30.70.270">
    <property type="match status" value="1"/>
</dbReference>
<evidence type="ECO:0000313" key="7">
    <source>
        <dbReference type="EMBL" id="GLP95574.1"/>
    </source>
</evidence>
<sequence>MSPSTRKNIKQALASTLWVLVVLLCASNVMASDRTIEAKLNDADATLTQDPDRFEQLMQELAQMDLALNESQLERYTLLRAHRDIFLNRHQSARAALTRLIDRSSSQELRFEAQTLLVFSYGLMRDWQQGLTVAEDAMAQMPELSSQSQKNRAMATLGLFFNQLGLYHLGTEYAAKILNAQPSPREACLARRLIIESHSFDNRLDPNGMPLQLAVRDCQAANESIMLASIHQLTAQHWLNHEQADTALALLVEHQALFAKSQYAPLQISYYRLSAQAYFRLGFMGQARRYAQSAIELGESLQVATPELKRAYYLRYQIELLAQNNQDALAYLQAYTQLGTSDELSDGEKQLAMQLTRFRNSEKLSQIQMLNQKNQMLTLEQRLAQQQASNNRLFIALLTSLSLALLFWLYRIHRKHRQVSRIAQFDSLTDSYNRRFFTKQAKGLLQLNRKRSQAVAMIVLDIDHFKSINDTFGHPVGDVVLQQAARVCKDVCRKNDLFGRLGGEEFGFILPGCSQHQALALAEQCRQALLALGSEQVGKRILVSASFGVTTTKISGYDYKQLLADADFAMYRAKNLGRNRVVLFEGSPNASPDAHFSPHLPSQPR</sequence>
<keyword evidence="4" id="KW-1133">Transmembrane helix</keyword>
<dbReference type="FunFam" id="3.30.70.270:FF:000001">
    <property type="entry name" value="Diguanylate cyclase domain protein"/>
    <property type="match status" value="1"/>
</dbReference>
<dbReference type="InterPro" id="IPR050469">
    <property type="entry name" value="Diguanylate_Cyclase"/>
</dbReference>
<dbReference type="Proteomes" id="UP001161422">
    <property type="component" value="Unassembled WGS sequence"/>
</dbReference>
<evidence type="ECO:0000259" key="6">
    <source>
        <dbReference type="PROSITE" id="PS50887"/>
    </source>
</evidence>
<feature type="chain" id="PRO_5041452240" description="diguanylate cyclase" evidence="5">
    <location>
        <begin position="32"/>
        <end position="605"/>
    </location>
</feature>
<dbReference type="EMBL" id="BSNC01000003">
    <property type="protein sequence ID" value="GLP95574.1"/>
    <property type="molecule type" value="Genomic_DNA"/>
</dbReference>
<keyword evidence="4" id="KW-0812">Transmembrane</keyword>
<dbReference type="SUPFAM" id="SSF48452">
    <property type="entry name" value="TPR-like"/>
    <property type="match status" value="1"/>
</dbReference>
<reference evidence="7" key="1">
    <citation type="journal article" date="2014" name="Int. J. Syst. Evol. Microbiol.">
        <title>Complete genome sequence of Corynebacterium casei LMG S-19264T (=DSM 44701T), isolated from a smear-ripened cheese.</title>
        <authorList>
            <consortium name="US DOE Joint Genome Institute (JGI-PGF)"/>
            <person name="Walter F."/>
            <person name="Albersmeier A."/>
            <person name="Kalinowski J."/>
            <person name="Ruckert C."/>
        </authorList>
    </citation>
    <scope>NUCLEOTIDE SEQUENCE</scope>
    <source>
        <strain evidence="7">NBRC 101628</strain>
    </source>
</reference>
<evidence type="ECO:0000256" key="1">
    <source>
        <dbReference type="ARBA" id="ARBA00001946"/>
    </source>
</evidence>
<dbReference type="PANTHER" id="PTHR45138:SF9">
    <property type="entry name" value="DIGUANYLATE CYCLASE DGCM-RELATED"/>
    <property type="match status" value="1"/>
</dbReference>
<proteinExistence type="predicted"/>
<gene>
    <name evidence="7" type="ORF">GCM10007895_08800</name>
</gene>
<feature type="signal peptide" evidence="5">
    <location>
        <begin position="1"/>
        <end position="31"/>
    </location>
</feature>
<dbReference type="RefSeq" id="WP_095505571.1">
    <property type="nucleotide sequence ID" value="NZ_BSNC01000003.1"/>
</dbReference>
<dbReference type="InterPro" id="IPR000160">
    <property type="entry name" value="GGDEF_dom"/>
</dbReference>
<dbReference type="InterPro" id="IPR011990">
    <property type="entry name" value="TPR-like_helical_dom_sf"/>
</dbReference>
<keyword evidence="8" id="KW-1185">Reference proteome</keyword>
<dbReference type="GO" id="GO:0052621">
    <property type="term" value="F:diguanylate cyclase activity"/>
    <property type="evidence" value="ECO:0007669"/>
    <property type="project" value="UniProtKB-EC"/>
</dbReference>
<evidence type="ECO:0000313" key="8">
    <source>
        <dbReference type="Proteomes" id="UP001161422"/>
    </source>
</evidence>
<dbReference type="InterPro" id="IPR043128">
    <property type="entry name" value="Rev_trsase/Diguanyl_cyclase"/>
</dbReference>
<dbReference type="EC" id="2.7.7.65" evidence="2"/>
<keyword evidence="4" id="KW-0472">Membrane</keyword>
<keyword evidence="5" id="KW-0732">Signal</keyword>
<protein>
    <recommendedName>
        <fullName evidence="2">diguanylate cyclase</fullName>
        <ecNumber evidence="2">2.7.7.65</ecNumber>
    </recommendedName>
</protein>
<evidence type="ECO:0000256" key="4">
    <source>
        <dbReference type="SAM" id="Phobius"/>
    </source>
</evidence>
<dbReference type="AlphaFoldDB" id="A0AA37VTW2"/>
<evidence type="ECO:0000256" key="3">
    <source>
        <dbReference type="ARBA" id="ARBA00034247"/>
    </source>
</evidence>
<dbReference type="NCBIfam" id="TIGR00254">
    <property type="entry name" value="GGDEF"/>
    <property type="match status" value="1"/>
</dbReference>
<dbReference type="Pfam" id="PF00990">
    <property type="entry name" value="GGDEF"/>
    <property type="match status" value="1"/>
</dbReference>
<reference evidence="7" key="2">
    <citation type="submission" date="2023-01" db="EMBL/GenBank/DDBJ databases">
        <title>Draft genome sequence of Paraferrimonas sedimenticola strain NBRC 101628.</title>
        <authorList>
            <person name="Sun Q."/>
            <person name="Mori K."/>
        </authorList>
    </citation>
    <scope>NUCLEOTIDE SEQUENCE</scope>
    <source>
        <strain evidence="7">NBRC 101628</strain>
    </source>
</reference>
<dbReference type="CDD" id="cd01949">
    <property type="entry name" value="GGDEF"/>
    <property type="match status" value="1"/>
</dbReference>
<comment type="caution">
    <text evidence="7">The sequence shown here is derived from an EMBL/GenBank/DDBJ whole genome shotgun (WGS) entry which is preliminary data.</text>
</comment>
<dbReference type="SUPFAM" id="SSF55073">
    <property type="entry name" value="Nucleotide cyclase"/>
    <property type="match status" value="1"/>
</dbReference>
<accession>A0AA37VTW2</accession>